<keyword evidence="1" id="KW-0812">Transmembrane</keyword>
<keyword evidence="1" id="KW-1133">Transmembrane helix</keyword>
<dbReference type="EMBL" id="JBHSKX010000002">
    <property type="protein sequence ID" value="MFC5367388.1"/>
    <property type="molecule type" value="Genomic_DNA"/>
</dbReference>
<comment type="caution">
    <text evidence="2">The sequence shown here is derived from an EMBL/GenBank/DDBJ whole genome shotgun (WGS) entry which is preliminary data.</text>
</comment>
<dbReference type="AlphaFoldDB" id="A0ABD5RBP7"/>
<protein>
    <submittedName>
        <fullName evidence="2">NADH-quinone oxidoreductase subunit J</fullName>
    </submittedName>
</protein>
<proteinExistence type="predicted"/>
<organism evidence="2 3">
    <name type="scientific">Salinirubrum litoreum</name>
    <dbReference type="NCBI Taxonomy" id="1126234"/>
    <lineage>
        <taxon>Archaea</taxon>
        <taxon>Methanobacteriati</taxon>
        <taxon>Methanobacteriota</taxon>
        <taxon>Stenosarchaea group</taxon>
        <taxon>Halobacteria</taxon>
        <taxon>Halobacteriales</taxon>
        <taxon>Haloferacaceae</taxon>
        <taxon>Salinirubrum</taxon>
    </lineage>
</organism>
<evidence type="ECO:0000256" key="1">
    <source>
        <dbReference type="SAM" id="Phobius"/>
    </source>
</evidence>
<evidence type="ECO:0000313" key="3">
    <source>
        <dbReference type="Proteomes" id="UP001596201"/>
    </source>
</evidence>
<dbReference type="RefSeq" id="WP_227229645.1">
    <property type="nucleotide sequence ID" value="NZ_JAJCVJ010000002.1"/>
</dbReference>
<keyword evidence="1" id="KW-0472">Membrane</keyword>
<keyword evidence="3" id="KW-1185">Reference proteome</keyword>
<feature type="transmembrane region" description="Helical" evidence="1">
    <location>
        <begin position="68"/>
        <end position="87"/>
    </location>
</feature>
<gene>
    <name evidence="2" type="ORF">ACFPJ5_10600</name>
</gene>
<feature type="transmembrane region" description="Helical" evidence="1">
    <location>
        <begin position="12"/>
        <end position="32"/>
    </location>
</feature>
<reference evidence="2 3" key="1">
    <citation type="journal article" date="2019" name="Int. J. Syst. Evol. Microbiol.">
        <title>The Global Catalogue of Microorganisms (GCM) 10K type strain sequencing project: providing services to taxonomists for standard genome sequencing and annotation.</title>
        <authorList>
            <consortium name="The Broad Institute Genomics Platform"/>
            <consortium name="The Broad Institute Genome Sequencing Center for Infectious Disease"/>
            <person name="Wu L."/>
            <person name="Ma J."/>
        </authorList>
    </citation>
    <scope>NUCLEOTIDE SEQUENCE [LARGE SCALE GENOMIC DNA]</scope>
    <source>
        <strain evidence="2 3">CGMCC 1.12237</strain>
    </source>
</reference>
<evidence type="ECO:0000313" key="2">
    <source>
        <dbReference type="EMBL" id="MFC5367388.1"/>
    </source>
</evidence>
<name>A0ABD5RBP7_9EURY</name>
<dbReference type="Proteomes" id="UP001596201">
    <property type="component" value="Unassembled WGS sequence"/>
</dbReference>
<accession>A0ABD5RBP7</accession>
<sequence>MTTKPELKLGSHLLPGLVAAALFGVMTVVFLGTPFPDPQGFGEGANITASIGYAMFNLDLGDVSGESFLVAFLVIAITLDVALDGAVHLAKREEGETILADGGRRMKEKLFDDEDGER</sequence>